<evidence type="ECO:0000313" key="2">
    <source>
        <dbReference type="EMBL" id="KXU36797.1"/>
    </source>
</evidence>
<feature type="signal peptide" evidence="1">
    <location>
        <begin position="1"/>
        <end position="25"/>
    </location>
</feature>
<comment type="caution">
    <text evidence="2">The sequence shown here is derived from an EMBL/GenBank/DDBJ whole genome shotgun (WGS) entry which is preliminary data.</text>
</comment>
<keyword evidence="3" id="KW-1185">Reference proteome</keyword>
<organism evidence="2 3">
    <name type="scientific">Ventosimonas gracilis</name>
    <dbReference type="NCBI Taxonomy" id="1680762"/>
    <lineage>
        <taxon>Bacteria</taxon>
        <taxon>Pseudomonadati</taxon>
        <taxon>Pseudomonadota</taxon>
        <taxon>Gammaproteobacteria</taxon>
        <taxon>Pseudomonadales</taxon>
        <taxon>Ventosimonadaceae</taxon>
        <taxon>Ventosimonas</taxon>
    </lineage>
</organism>
<evidence type="ECO:0000256" key="1">
    <source>
        <dbReference type="SAM" id="SignalP"/>
    </source>
</evidence>
<dbReference type="Proteomes" id="UP000072660">
    <property type="component" value="Unassembled WGS sequence"/>
</dbReference>
<dbReference type="EMBL" id="LSZO01000176">
    <property type="protein sequence ID" value="KXU36797.1"/>
    <property type="molecule type" value="Genomic_DNA"/>
</dbReference>
<reference evidence="2 3" key="1">
    <citation type="submission" date="2016-02" db="EMBL/GenBank/DDBJ databases">
        <authorList>
            <person name="Wen L."/>
            <person name="He K."/>
            <person name="Yang H."/>
        </authorList>
    </citation>
    <scope>NUCLEOTIDE SEQUENCE [LARGE SCALE GENOMIC DNA]</scope>
    <source>
        <strain evidence="2 3">CV58</strain>
    </source>
</reference>
<feature type="chain" id="PRO_5007299318" evidence="1">
    <location>
        <begin position="26"/>
        <end position="68"/>
    </location>
</feature>
<dbReference type="AlphaFoldDB" id="A0A139SQI1"/>
<name>A0A139SQI1_9GAMM</name>
<dbReference type="OrthoDB" id="2664633at2"/>
<dbReference type="RefSeq" id="WP_068391516.1">
    <property type="nucleotide sequence ID" value="NZ_LSZO01000176.1"/>
</dbReference>
<proteinExistence type="predicted"/>
<sequence>MNTQRPWFKSLAQLLFALMPIKCRAVDGSAGNTRIDAANGSGFSYNQLTEYNIGSSGLMRNKLQALYF</sequence>
<keyword evidence="1" id="KW-0732">Signal</keyword>
<protein>
    <submittedName>
        <fullName evidence="2">Uncharacterized protein</fullName>
    </submittedName>
</protein>
<accession>A0A139SQI1</accession>
<gene>
    <name evidence="2" type="ORF">AXE65_04725</name>
</gene>
<evidence type="ECO:0000313" key="3">
    <source>
        <dbReference type="Proteomes" id="UP000072660"/>
    </source>
</evidence>